<dbReference type="InterPro" id="IPR006558">
    <property type="entry name" value="LamG-like"/>
</dbReference>
<gene>
    <name evidence="7" type="ORF">PRABACTJOHN_01159</name>
</gene>
<dbReference type="Pfam" id="PF13385">
    <property type="entry name" value="Laminin_G_3"/>
    <property type="match status" value="2"/>
</dbReference>
<dbReference type="PANTHER" id="PTHR19277:SF125">
    <property type="entry name" value="B6"/>
    <property type="match status" value="1"/>
</dbReference>
<evidence type="ECO:0000313" key="8">
    <source>
        <dbReference type="Proteomes" id="UP000005510"/>
    </source>
</evidence>
<evidence type="ECO:0000256" key="4">
    <source>
        <dbReference type="ARBA" id="ARBA00022837"/>
    </source>
</evidence>
<dbReference type="InterPro" id="IPR013320">
    <property type="entry name" value="ConA-like_dom_sf"/>
</dbReference>
<feature type="non-terminal residue" evidence="7">
    <location>
        <position position="1"/>
    </location>
</feature>
<reference evidence="7 8" key="1">
    <citation type="submission" date="2008-10" db="EMBL/GenBank/DDBJ databases">
        <title>Draft genome sequence of Parabacteroides johnsonii (DSM 18315).</title>
        <authorList>
            <person name="Sudarsanam P."/>
            <person name="Ley R."/>
            <person name="Guruge J."/>
            <person name="Turnbaugh P.J."/>
            <person name="Mahowald M."/>
            <person name="Liep D."/>
            <person name="Gordon J."/>
        </authorList>
    </citation>
    <scope>NUCLEOTIDE SEQUENCE [LARGE SCALE GENOMIC DNA]</scope>
    <source>
        <strain evidence="7 8">DSM 18315</strain>
    </source>
</reference>
<dbReference type="EMBL" id="ABYH01000091">
    <property type="protein sequence ID" value="EEC97433.1"/>
    <property type="molecule type" value="Genomic_DNA"/>
</dbReference>
<protein>
    <recommendedName>
        <fullName evidence="6">LamG-like jellyroll fold domain-containing protein</fullName>
    </recommendedName>
</protein>
<evidence type="ECO:0000256" key="1">
    <source>
        <dbReference type="ARBA" id="ARBA00001913"/>
    </source>
</evidence>
<evidence type="ECO:0000256" key="2">
    <source>
        <dbReference type="ARBA" id="ARBA00022723"/>
    </source>
</evidence>
<keyword evidence="4" id="KW-0106">Calcium</keyword>
<dbReference type="Gene3D" id="2.60.120.200">
    <property type="match status" value="2"/>
</dbReference>
<evidence type="ECO:0000259" key="6">
    <source>
        <dbReference type="SMART" id="SM00560"/>
    </source>
</evidence>
<proteinExistence type="predicted"/>
<feature type="domain" description="LamG-like jellyroll fold" evidence="6">
    <location>
        <begin position="628"/>
        <end position="757"/>
    </location>
</feature>
<dbReference type="HOGENOM" id="CLU_252793_0_0_10"/>
<feature type="non-terminal residue" evidence="7">
    <location>
        <position position="1426"/>
    </location>
</feature>
<dbReference type="RefSeq" id="WP_008147605.1">
    <property type="nucleotide sequence ID" value="NZ_DS996445.1"/>
</dbReference>
<dbReference type="GO" id="GO:0005975">
    <property type="term" value="P:carbohydrate metabolic process"/>
    <property type="evidence" value="ECO:0007669"/>
    <property type="project" value="UniProtKB-ARBA"/>
</dbReference>
<comment type="caution">
    <text evidence="7">The sequence shown here is derived from an EMBL/GenBank/DDBJ whole genome shotgun (WGS) entry which is preliminary data.</text>
</comment>
<dbReference type="STRING" id="537006.PRABACTJOHN_01159"/>
<dbReference type="SMART" id="SM00560">
    <property type="entry name" value="LamGL"/>
    <property type="match status" value="1"/>
</dbReference>
<accession>B7B809</accession>
<dbReference type="GO" id="GO:0004553">
    <property type="term" value="F:hydrolase activity, hydrolyzing O-glycosyl compounds"/>
    <property type="evidence" value="ECO:0007669"/>
    <property type="project" value="UniProtKB-ARBA"/>
</dbReference>
<dbReference type="Proteomes" id="UP000005510">
    <property type="component" value="Unassembled WGS sequence"/>
</dbReference>
<dbReference type="InterPro" id="IPR051360">
    <property type="entry name" value="Neuronal_Pentraxin_Related"/>
</dbReference>
<keyword evidence="5" id="KW-1015">Disulfide bond</keyword>
<name>B7B809_9BACT</name>
<reference evidence="7 8" key="2">
    <citation type="submission" date="2008-10" db="EMBL/GenBank/DDBJ databases">
        <authorList>
            <person name="Fulton L."/>
            <person name="Clifton S."/>
            <person name="Fulton B."/>
            <person name="Xu J."/>
            <person name="Minx P."/>
            <person name="Pepin K.H."/>
            <person name="Johnson M."/>
            <person name="Bhonagiri V."/>
            <person name="Nash W.E."/>
            <person name="Mardis E.R."/>
            <person name="Wilson R.K."/>
        </authorList>
    </citation>
    <scope>NUCLEOTIDE SEQUENCE [LARGE SCALE GENOMIC DNA]</scope>
    <source>
        <strain evidence="7 8">DSM 18315</strain>
    </source>
</reference>
<evidence type="ECO:0000256" key="5">
    <source>
        <dbReference type="ARBA" id="ARBA00023157"/>
    </source>
</evidence>
<dbReference type="GO" id="GO:0046872">
    <property type="term" value="F:metal ion binding"/>
    <property type="evidence" value="ECO:0007669"/>
    <property type="project" value="UniProtKB-KW"/>
</dbReference>
<organism evidence="7 8">
    <name type="scientific">Parabacteroides johnsonii DSM 18315</name>
    <dbReference type="NCBI Taxonomy" id="537006"/>
    <lineage>
        <taxon>Bacteria</taxon>
        <taxon>Pseudomonadati</taxon>
        <taxon>Bacteroidota</taxon>
        <taxon>Bacteroidia</taxon>
        <taxon>Bacteroidales</taxon>
        <taxon>Tannerellaceae</taxon>
        <taxon>Parabacteroides</taxon>
    </lineage>
</organism>
<keyword evidence="2" id="KW-0479">Metal-binding</keyword>
<evidence type="ECO:0000313" key="7">
    <source>
        <dbReference type="EMBL" id="EEC97433.1"/>
    </source>
</evidence>
<dbReference type="PANTHER" id="PTHR19277">
    <property type="entry name" value="PENTRAXIN"/>
    <property type="match status" value="1"/>
</dbReference>
<comment type="cofactor">
    <cofactor evidence="1">
        <name>Ca(2+)</name>
        <dbReference type="ChEBI" id="CHEBI:29108"/>
    </cofactor>
</comment>
<sequence length="1426" mass="157903">IALSLGLYHDTFFAYPQIYIKNTLLNNIRALRNSMFAPFGTTESQAKAMANAQNQPVYITYRKADEKGYGEDNKINKNENNVELDEGGYASNGDSYMVVWPDGAYSGTSDTIYVLNQSIRQWENLLAQNEREKAEATDLVKNYSFHAGGMLEEAEQLSHVTEHTYTYNLIAGGGATGDVGFRVAGVGLIASIEELGYSTKDTEESSSSEESRTAGFVLADEGDDDYLSVDVFRVKAPEENDDFNNKWNGDLGEYVKGKQYGSFVFRTTAGATSCPYEGELRTEYYNPGTLLNTATLKIENPKISAEKPVVSNVPSDQAAKFVLNLYNESEAAEGCYFNLSIVDAANQKGAKFSIDGVPLADKRGILVNYGEVLQKTLEIRRGTEYDYEDLAIVLSSQCQADPTGFQEIIADTVYISAHFIPSSSDINIKSPTDKWTLNTNSSKDSTGKYYMPLTIDGFDVNFQGFHHIEVQYKASSEADTRWTNICSFFTDTAYYKEASGTKAFIEGPTITTRFFGAEDQNYDIRAVTFSKVGNEFVTKESPVITGVKDTKRPVVFGNIEPADGVLGVEDEIRLTFNETIAEGYMTEVKNFRVTGTRNGSNGDHSTALTFDGRNSYLETQVTRNLEAKDVTVEMWINPSASGQDMTLFSHGDATNALELTLAKDNTLKVRIGELEYSSRGLNVKLDEWQHIAMTYQAANQQLSVYFSGQEVVTGVQTVPYSGIGPMRFGRSLKGGNYFAGQMHEARVWTKVVEMTDLIANSLRIYTGREAGLLAYYRMNEGKGDMAMDKSQGATAYMYGATWSTQDGKSLSFNGKDAIAVVNSSRVAITGSSDYTLEFWFKAAADQKEDAALVANGKGVGEESNGNTNKVFVGFVDNELLFRNNGYEQKVAGNFRDGAWHHFVLAVNRTAGNAQIFMDGVLNSYFDASNVGGFSATQLYAGARRWTEAEQIVNHTDMHLDGAIDELRIWNMALPASTVSNNYNISPEGTEMGLMMYLPFSKYITNSANIQELVYSGDDLVTDSTLVTLEKAVATSEVPPVCKKAPETSIPFTFVVNKDALVINLMDTPEAIEKTTVNFTVKDVSDLNGNLMESPVTWSAYIDRNQLKWSEKSVTKEKKLNATMTFAVDVENHGGTVKNFTIEGLPAWLDAMPESGSIDPQGRETILFTVDEGTNVGRYDEVIYVKGDNNVAESLPVTLKVFDEQPDWTVNPGDFAYNMNVYGRIRFNKLFSADAEDMLAAFDAGGRCIGVANSQYLKDNDMWYVFLTVYSNTNRLAANQIEFRSWDASTGLVYTAYPSEEISFESDKVWGTASAPIIFDGEERVVQNIDLIKGWNWISYNVASELFSDPASVLSKAIFAGDEQVKDETNGIYMTYDGVRKQWVNNDPAQALKFDNRHMFLLQSPMVQKLSVSGLAIHEKENLKLDI</sequence>
<evidence type="ECO:0000256" key="3">
    <source>
        <dbReference type="ARBA" id="ARBA00022729"/>
    </source>
</evidence>
<keyword evidence="3" id="KW-0732">Signal</keyword>
<dbReference type="SUPFAM" id="SSF49899">
    <property type="entry name" value="Concanavalin A-like lectins/glucanases"/>
    <property type="match status" value="2"/>
</dbReference>